<proteinExistence type="predicted"/>
<keyword evidence="2" id="KW-1185">Reference proteome</keyword>
<gene>
    <name evidence="1" type="ORF">MILVUS5_LOCUS28340</name>
</gene>
<dbReference type="Proteomes" id="UP001177021">
    <property type="component" value="Unassembled WGS sequence"/>
</dbReference>
<organism evidence="1 2">
    <name type="scientific">Trifolium pratense</name>
    <name type="common">Red clover</name>
    <dbReference type="NCBI Taxonomy" id="57577"/>
    <lineage>
        <taxon>Eukaryota</taxon>
        <taxon>Viridiplantae</taxon>
        <taxon>Streptophyta</taxon>
        <taxon>Embryophyta</taxon>
        <taxon>Tracheophyta</taxon>
        <taxon>Spermatophyta</taxon>
        <taxon>Magnoliopsida</taxon>
        <taxon>eudicotyledons</taxon>
        <taxon>Gunneridae</taxon>
        <taxon>Pentapetalae</taxon>
        <taxon>rosids</taxon>
        <taxon>fabids</taxon>
        <taxon>Fabales</taxon>
        <taxon>Fabaceae</taxon>
        <taxon>Papilionoideae</taxon>
        <taxon>50 kb inversion clade</taxon>
        <taxon>NPAAA clade</taxon>
        <taxon>Hologalegina</taxon>
        <taxon>IRL clade</taxon>
        <taxon>Trifolieae</taxon>
        <taxon>Trifolium</taxon>
    </lineage>
</organism>
<comment type="caution">
    <text evidence="1">The sequence shown here is derived from an EMBL/GenBank/DDBJ whole genome shotgun (WGS) entry which is preliminary data.</text>
</comment>
<evidence type="ECO:0000313" key="2">
    <source>
        <dbReference type="Proteomes" id="UP001177021"/>
    </source>
</evidence>
<accession>A0ACB0L069</accession>
<evidence type="ECO:0000313" key="1">
    <source>
        <dbReference type="EMBL" id="CAJ2662803.1"/>
    </source>
</evidence>
<sequence>MSAVASHCGNLQLTATNLGSSGIQLFPYWPNVATFISNGDWVVPSCITDHDPALALRIKNLSIPRIPLKDKLVWRLSLTAEQAFSLLFSSQPTCVALPSWLWTKVVPLRVLLWSGDAFITACQPTRF</sequence>
<protein>
    <submittedName>
        <fullName evidence="1">Uncharacterized protein</fullName>
    </submittedName>
</protein>
<reference evidence="1" key="1">
    <citation type="submission" date="2023-10" db="EMBL/GenBank/DDBJ databases">
        <authorList>
            <person name="Rodriguez Cubillos JULIANA M."/>
            <person name="De Vega J."/>
        </authorList>
    </citation>
    <scope>NUCLEOTIDE SEQUENCE</scope>
</reference>
<dbReference type="EMBL" id="CASHSV030000409">
    <property type="protein sequence ID" value="CAJ2662803.1"/>
    <property type="molecule type" value="Genomic_DNA"/>
</dbReference>
<name>A0ACB0L069_TRIPR</name>